<organism evidence="3 4">
    <name type="scientific">Paludisphaera mucosa</name>
    <dbReference type="NCBI Taxonomy" id="3030827"/>
    <lineage>
        <taxon>Bacteria</taxon>
        <taxon>Pseudomonadati</taxon>
        <taxon>Planctomycetota</taxon>
        <taxon>Planctomycetia</taxon>
        <taxon>Isosphaerales</taxon>
        <taxon>Isosphaeraceae</taxon>
        <taxon>Paludisphaera</taxon>
    </lineage>
</organism>
<dbReference type="InterPro" id="IPR002716">
    <property type="entry name" value="PIN_dom"/>
</dbReference>
<dbReference type="RefSeq" id="WP_277864717.1">
    <property type="nucleotide sequence ID" value="NZ_JARRAG010000006.1"/>
</dbReference>
<evidence type="ECO:0000259" key="2">
    <source>
        <dbReference type="Pfam" id="PF01850"/>
    </source>
</evidence>
<reference evidence="3 4" key="1">
    <citation type="submission" date="2023-03" db="EMBL/GenBank/DDBJ databases">
        <title>Paludisphaera mucosa sp. nov. a novel planctomycete from northern fen.</title>
        <authorList>
            <person name="Ivanova A."/>
        </authorList>
    </citation>
    <scope>NUCLEOTIDE SEQUENCE [LARGE SCALE GENOMIC DNA]</scope>
    <source>
        <strain evidence="3 4">Pla2</strain>
    </source>
</reference>
<keyword evidence="4" id="KW-1185">Reference proteome</keyword>
<proteinExistence type="predicted"/>
<evidence type="ECO:0000313" key="3">
    <source>
        <dbReference type="EMBL" id="MDG3008395.1"/>
    </source>
</evidence>
<dbReference type="InterPro" id="IPR029060">
    <property type="entry name" value="PIN-like_dom_sf"/>
</dbReference>
<dbReference type="SUPFAM" id="SSF88723">
    <property type="entry name" value="PIN domain-like"/>
    <property type="match status" value="1"/>
</dbReference>
<comment type="caution">
    <text evidence="3">The sequence shown here is derived from an EMBL/GenBank/DDBJ whole genome shotgun (WGS) entry which is preliminary data.</text>
</comment>
<evidence type="ECO:0000256" key="1">
    <source>
        <dbReference type="ARBA" id="ARBA00022842"/>
    </source>
</evidence>
<keyword evidence="1" id="KW-0460">Magnesium</keyword>
<dbReference type="InterPro" id="IPR044153">
    <property type="entry name" value="PIN_Pae0151-like"/>
</dbReference>
<dbReference type="CDD" id="cd09873">
    <property type="entry name" value="PIN_Pae0151-like"/>
    <property type="match status" value="1"/>
</dbReference>
<dbReference type="EMBL" id="JARRAG010000006">
    <property type="protein sequence ID" value="MDG3008395.1"/>
    <property type="molecule type" value="Genomic_DNA"/>
</dbReference>
<name>A0ABT6FLZ3_9BACT</name>
<accession>A0ABT6FLZ3</accession>
<evidence type="ECO:0000313" key="4">
    <source>
        <dbReference type="Proteomes" id="UP001216907"/>
    </source>
</evidence>
<sequence length="141" mass="15247">MSSTDEFVLDNSVVMAWGFDDEADPYADNLLGLIPSARAYVPSLWPLEVANVLLVGERRQRITAADTSRFLSLLGTFPITVDDETTAHAWGETLSLARAQKLSAYDAAYLELAMRRGLPLATLDAKLKATAAAVGVTLYSP</sequence>
<dbReference type="Pfam" id="PF01850">
    <property type="entry name" value="PIN"/>
    <property type="match status" value="1"/>
</dbReference>
<dbReference type="PANTHER" id="PTHR35901">
    <property type="entry name" value="RIBONUCLEASE VAPC3"/>
    <property type="match status" value="1"/>
</dbReference>
<feature type="domain" description="PIN" evidence="2">
    <location>
        <begin position="8"/>
        <end position="131"/>
    </location>
</feature>
<gene>
    <name evidence="3" type="ORF">PZE19_31895</name>
</gene>
<dbReference type="PANTHER" id="PTHR35901:SF1">
    <property type="entry name" value="EXONUCLEASE VAPC9"/>
    <property type="match status" value="1"/>
</dbReference>
<protein>
    <submittedName>
        <fullName evidence="3">Type II toxin-antitoxin system VapC family toxin</fullName>
    </submittedName>
</protein>
<dbReference type="Gene3D" id="3.40.50.1010">
    <property type="entry name" value="5'-nuclease"/>
    <property type="match status" value="1"/>
</dbReference>
<dbReference type="Proteomes" id="UP001216907">
    <property type="component" value="Unassembled WGS sequence"/>
</dbReference>
<dbReference type="InterPro" id="IPR051619">
    <property type="entry name" value="TypeII_TA_RNase_PINc/VapC"/>
</dbReference>